<keyword evidence="1" id="KW-1185">Reference proteome</keyword>
<protein>
    <submittedName>
        <fullName evidence="2">Pentatricopeptide repeat-containing protein At2g13600-like</fullName>
    </submittedName>
</protein>
<dbReference type="Proteomes" id="UP000515121">
    <property type="component" value="Unplaced"/>
</dbReference>
<evidence type="ECO:0000313" key="2">
    <source>
        <dbReference type="RefSeq" id="XP_022728673.1"/>
    </source>
</evidence>
<dbReference type="KEGG" id="dzi:111284213"/>
<evidence type="ECO:0000313" key="1">
    <source>
        <dbReference type="Proteomes" id="UP000515121"/>
    </source>
</evidence>
<dbReference type="InterPro" id="IPR011990">
    <property type="entry name" value="TPR-like_helical_dom_sf"/>
</dbReference>
<dbReference type="OrthoDB" id="185373at2759"/>
<organism evidence="1 2">
    <name type="scientific">Durio zibethinus</name>
    <name type="common">Durian</name>
    <dbReference type="NCBI Taxonomy" id="66656"/>
    <lineage>
        <taxon>Eukaryota</taxon>
        <taxon>Viridiplantae</taxon>
        <taxon>Streptophyta</taxon>
        <taxon>Embryophyta</taxon>
        <taxon>Tracheophyta</taxon>
        <taxon>Spermatophyta</taxon>
        <taxon>Magnoliopsida</taxon>
        <taxon>eudicotyledons</taxon>
        <taxon>Gunneridae</taxon>
        <taxon>Pentapetalae</taxon>
        <taxon>rosids</taxon>
        <taxon>malvids</taxon>
        <taxon>Malvales</taxon>
        <taxon>Malvaceae</taxon>
        <taxon>Helicteroideae</taxon>
        <taxon>Durio</taxon>
    </lineage>
</organism>
<reference evidence="2" key="1">
    <citation type="submission" date="2025-08" db="UniProtKB">
        <authorList>
            <consortium name="RefSeq"/>
        </authorList>
    </citation>
    <scope>IDENTIFICATION</scope>
    <source>
        <tissue evidence="2">Fruit stalk</tissue>
    </source>
</reference>
<accession>A0A6P5XKF5</accession>
<dbReference type="GO" id="GO:0009451">
    <property type="term" value="P:RNA modification"/>
    <property type="evidence" value="ECO:0007669"/>
    <property type="project" value="InterPro"/>
</dbReference>
<dbReference type="PANTHER" id="PTHR47926">
    <property type="entry name" value="PENTATRICOPEPTIDE REPEAT-CONTAINING PROTEIN"/>
    <property type="match status" value="1"/>
</dbReference>
<dbReference type="GO" id="GO:0003723">
    <property type="term" value="F:RNA binding"/>
    <property type="evidence" value="ECO:0007669"/>
    <property type="project" value="InterPro"/>
</dbReference>
<gene>
    <name evidence="2" type="primary">LOC111284213</name>
</gene>
<proteinExistence type="predicted"/>
<dbReference type="InterPro" id="IPR046960">
    <property type="entry name" value="PPR_At4g14850-like_plant"/>
</dbReference>
<dbReference type="RefSeq" id="XP_022728673.1">
    <property type="nucleotide sequence ID" value="XM_022872938.1"/>
</dbReference>
<dbReference type="AlphaFoldDB" id="A0A6P5XKF5"/>
<sequence length="264" mass="29438">MGIFPLNITQNGDFVIYYDNLPRTKSMYGTRTILLKQKRYHSVTTSLTSSSFSPALFISQILTANLFGLLKIQNACNPQPNSLSCQTQIFNYKENQLNLLDLEHFCQFHQHGSFSSPLTLSKIISFCGKSASLNTGIQLQSTVIKMGFASNLYIQGALIDMYGENSGMFSAQKLFDGIPDRNVIGWNTLISGYVHVNSPELAVEQFIKLLRTGKMKIDDQFIFNLCCLSDLKGCVSQNIILFISNLKYIESVHGTASSLELVEA</sequence>
<dbReference type="Gene3D" id="1.25.40.10">
    <property type="entry name" value="Tetratricopeptide repeat domain"/>
    <property type="match status" value="1"/>
</dbReference>
<name>A0A6P5XKF5_DURZI</name>
<dbReference type="PANTHER" id="PTHR47926:SF347">
    <property type="entry name" value="PENTATRICOPEPTIDE REPEAT-CONTAINING PROTEIN"/>
    <property type="match status" value="1"/>
</dbReference>
<dbReference type="GeneID" id="111284213"/>